<proteinExistence type="predicted"/>
<keyword evidence="1" id="KW-1133">Transmembrane helix</keyword>
<dbReference type="Proteomes" id="UP000199428">
    <property type="component" value="Unassembled WGS sequence"/>
</dbReference>
<protein>
    <submittedName>
        <fullName evidence="2">Uncharacterized protein</fullName>
    </submittedName>
</protein>
<feature type="transmembrane region" description="Helical" evidence="1">
    <location>
        <begin position="7"/>
        <end position="22"/>
    </location>
</feature>
<keyword evidence="1" id="KW-0472">Membrane</keyword>
<dbReference type="RefSeq" id="WP_090160583.1">
    <property type="nucleotide sequence ID" value="NZ_FMWK01000001.1"/>
</dbReference>
<evidence type="ECO:0000256" key="1">
    <source>
        <dbReference type="SAM" id="Phobius"/>
    </source>
</evidence>
<feature type="transmembrane region" description="Helical" evidence="1">
    <location>
        <begin position="61"/>
        <end position="76"/>
    </location>
</feature>
<dbReference type="AlphaFoldDB" id="A0A1G5RQ79"/>
<feature type="transmembrane region" description="Helical" evidence="1">
    <location>
        <begin position="121"/>
        <end position="141"/>
    </location>
</feature>
<accession>A0A1G5RQ79</accession>
<dbReference type="EMBL" id="FMWK01000001">
    <property type="protein sequence ID" value="SCZ76272.1"/>
    <property type="molecule type" value="Genomic_DNA"/>
</dbReference>
<feature type="transmembrane region" description="Helical" evidence="1">
    <location>
        <begin position="28"/>
        <end position="49"/>
    </location>
</feature>
<gene>
    <name evidence="2" type="ORF">SAMN02910350_00168</name>
</gene>
<reference evidence="2 3" key="1">
    <citation type="submission" date="2016-10" db="EMBL/GenBank/DDBJ databases">
        <authorList>
            <person name="de Groot N.N."/>
        </authorList>
    </citation>
    <scope>NUCLEOTIDE SEQUENCE [LARGE SCALE GENOMIC DNA]</scope>
    <source>
        <strain evidence="2 3">DSM 10317</strain>
    </source>
</reference>
<evidence type="ECO:0000313" key="3">
    <source>
        <dbReference type="Proteomes" id="UP000199428"/>
    </source>
</evidence>
<keyword evidence="1" id="KW-0812">Transmembrane</keyword>
<name>A0A1G5RQ79_PSEXY</name>
<sequence length="233" mass="26728">MKNIWRIIYCLPYGLIIYGMTIKDWDGFIYLIMLSLFYSFLLMCAITMLQQIVLPCNHTSFAYEIVLFSIIVYMISVKNDEVVLWLIPNIQVLLGHYVGFKLGRKIKNKVDITDGGKQISSIISLIVAVVLTGTFLFYFVIYGDVHYLSPKSPNGVQLYAKNVGFGFDSYSHVYVRYSLFNSKDTGVVFWEDDGPSLYGKDADYKVEWIDDSHVSVSFKGSGYSDYKTEIIEY</sequence>
<feature type="transmembrane region" description="Helical" evidence="1">
    <location>
        <begin position="82"/>
        <end position="100"/>
    </location>
</feature>
<evidence type="ECO:0000313" key="2">
    <source>
        <dbReference type="EMBL" id="SCZ76272.1"/>
    </source>
</evidence>
<organism evidence="2 3">
    <name type="scientific">Pseudobutyrivibrio xylanivorans</name>
    <dbReference type="NCBI Taxonomy" id="185007"/>
    <lineage>
        <taxon>Bacteria</taxon>
        <taxon>Bacillati</taxon>
        <taxon>Bacillota</taxon>
        <taxon>Clostridia</taxon>
        <taxon>Lachnospirales</taxon>
        <taxon>Lachnospiraceae</taxon>
        <taxon>Pseudobutyrivibrio</taxon>
    </lineage>
</organism>